<evidence type="ECO:0000256" key="8">
    <source>
        <dbReference type="ARBA" id="ARBA00039457"/>
    </source>
</evidence>
<feature type="domain" description="Lantibiotic biosynthesis protein dehydration" evidence="12">
    <location>
        <begin position="242"/>
        <end position="635"/>
    </location>
</feature>
<evidence type="ECO:0000256" key="2">
    <source>
        <dbReference type="ARBA" id="ARBA00004496"/>
    </source>
</evidence>
<evidence type="ECO:0000259" key="12">
    <source>
        <dbReference type="Pfam" id="PF13575"/>
    </source>
</evidence>
<evidence type="ECO:0000256" key="11">
    <source>
        <dbReference type="PIRSR" id="PIRSR607822-1"/>
    </source>
</evidence>
<reference evidence="14" key="1">
    <citation type="submission" date="2008-04" db="EMBL/GenBank/DDBJ databases">
        <title>Complete sequence of plasmid 1 of Nostoc punctiforme ATCC 29133.</title>
        <authorList>
            <consortium name="US DOE Joint Genome Institute"/>
            <person name="Copeland A."/>
            <person name="Lucas S."/>
            <person name="Lapidus A."/>
            <person name="Glavina del Rio T."/>
            <person name="Dalin E."/>
            <person name="Tice H."/>
            <person name="Pitluck S."/>
            <person name="Chain P."/>
            <person name="Malfatti S."/>
            <person name="Shin M."/>
            <person name="Vergez L."/>
            <person name="Schmutz J."/>
            <person name="Larimer F."/>
            <person name="Land M."/>
            <person name="Hauser L."/>
            <person name="Kyrpides N."/>
            <person name="Kim E."/>
            <person name="Meeks J.C."/>
            <person name="Elhai J."/>
            <person name="Campbell E.L."/>
            <person name="Thiel T."/>
            <person name="Longmire J."/>
            <person name="Potts M."/>
            <person name="Atlas R."/>
        </authorList>
    </citation>
    <scope>NUCLEOTIDE SEQUENCE [LARGE SCALE GENOMIC DNA]</scope>
    <source>
        <strain evidence="14">ATCC 29133 / PCC 73102</strain>
        <plasmid evidence="14">Plasmid pNPUN01</plasmid>
    </source>
</reference>
<comment type="subcellular location">
    <subcellularLocation>
        <location evidence="1">Cell membrane</location>
        <topology evidence="1">Peripheral membrane protein</topology>
    </subcellularLocation>
    <subcellularLocation>
        <location evidence="2">Cytoplasm</location>
    </subcellularLocation>
</comment>
<evidence type="ECO:0000256" key="4">
    <source>
        <dbReference type="ARBA" id="ARBA00022475"/>
    </source>
</evidence>
<evidence type="ECO:0000256" key="6">
    <source>
        <dbReference type="ARBA" id="ARBA00023136"/>
    </source>
</evidence>
<dbReference type="PhylomeDB" id="B2JAK4"/>
<evidence type="ECO:0000256" key="5">
    <source>
        <dbReference type="ARBA" id="ARBA00022833"/>
    </source>
</evidence>
<comment type="catalytic activity">
    <reaction evidence="10">
        <text>RX + glutathione = an S-substituted glutathione + a halide anion + H(+)</text>
        <dbReference type="Rhea" id="RHEA:16437"/>
        <dbReference type="ChEBI" id="CHEBI:15378"/>
        <dbReference type="ChEBI" id="CHEBI:16042"/>
        <dbReference type="ChEBI" id="CHEBI:17792"/>
        <dbReference type="ChEBI" id="CHEBI:57925"/>
        <dbReference type="ChEBI" id="CHEBI:90779"/>
        <dbReference type="EC" id="2.5.1.18"/>
    </reaction>
</comment>
<dbReference type="NCBIfam" id="TIGR03897">
    <property type="entry name" value="lanti_2_LanM"/>
    <property type="match status" value="1"/>
</dbReference>
<dbReference type="Gene3D" id="1.50.10.10">
    <property type="match status" value="1"/>
</dbReference>
<dbReference type="GO" id="GO:0005886">
    <property type="term" value="C:plasma membrane"/>
    <property type="evidence" value="ECO:0007669"/>
    <property type="project" value="UniProtKB-SubCell"/>
</dbReference>
<dbReference type="GO" id="GO:0031179">
    <property type="term" value="P:peptide modification"/>
    <property type="evidence" value="ECO:0007669"/>
    <property type="project" value="InterPro"/>
</dbReference>
<dbReference type="EMBL" id="CP001038">
    <property type="protein sequence ID" value="ACC84958.1"/>
    <property type="molecule type" value="Genomic_DNA"/>
</dbReference>
<dbReference type="AlphaFoldDB" id="B2JAK4"/>
<dbReference type="HOGENOM" id="CLU_009398_0_0_3"/>
<evidence type="ECO:0000256" key="7">
    <source>
        <dbReference type="ARBA" id="ARBA00035808"/>
    </source>
</evidence>
<keyword evidence="11" id="KW-0479">Metal-binding</keyword>
<sequence length="1116" mass="124813">MEEREMINNEFKTTSTQVKVVQIASKATFLFERLINNNLSLNVTHFNEKEADKRIVDWCKVIAKGDLEVFHKRLEWSNWNIETIRDLFGTEPIFDSQNLPNWVKTLSDIIHILSESNIQKISPNASEPENPYPFEEILLALVAVARQKLLNCLGFDSLSPDTLPLKILSEAAYLNLEKALLQKLFNLSAKALEFEFSISRSFGKNFLSQFIKNTKNVHSTELYKTFIQKSLADGLLGFFQKYPLLARFIVTTIDFWVEATKEFLERLDADLGEIQQKIHPLANTENYQAFDTVIEIKSAISDSHNQNRSVIALTFASGRKLVYKPKNLGLEVAFCQFLEWCNQELTLGQNHPSLNLKVLQVINRGDYGWVEYIEQKPCEDEAAAQRFYIRAGMLLCLLYVLGGTDCHNENLIACGENLVLVDMETVMQHEAKLMGVSLDQSATSLATNQLFDSVLRTGLLPMWEFAANDSIACDFSGLGSVEVQPVPIPMPVWKFINTDDMHQGYEKLDRPLEANIALLNGMPLSPKNYINELVIGFEQMYCFLMRQKEVLLAANSPLNVFHAQKVRFIFRPTRVYGMLLGQVMTPEFLQHGLDWSIQVDVLSRSFLTNGDKPLAWQILLEELKAISQLDIPYFSGLVDGDTLPLGEEKAIVEYFKTSCLSQVRSRLQKLNENDLAQQLSIIQLAFYAKEARILQTNPSSSISQEAEYDSALVLTSAELLEQAQEIASEIQNRAICGADDSLTWISLTYVLSAERFQLMPLGYSFYDGNCGIAVFLAALARVTGKTLYRDLALRAIQPLQNYLQTSDTKTDLDTALNLGIGGATGLGSIIYSFVKISQFLEVPQLCADVQRFANLITPTAISADRKFDIIGGAAGAILGLLALAQEQPMVLKQAIACGQHLLKYCNEVFGKTSNLKGLIGFSHGAAGIAYALLRLYAVTQDTDYLDAARMAIAYENALFYPSVGNWREITPVYDPASLPVFWSTWCHGAPGIALGRLGSLSIDRSEQILTDIEVALKTTQNTALQTIDHLCCGNLGRCEVMLVAAQKLHNPDWYQAAQQLAAIAVARATRKGRYELFGDLPNFVYNPSLFQGAAGIGYQLLRLAYPEELPSVLLWE</sequence>
<evidence type="ECO:0000256" key="3">
    <source>
        <dbReference type="ARBA" id="ARBA00012452"/>
    </source>
</evidence>
<dbReference type="CDD" id="cd04792">
    <property type="entry name" value="LanM-like"/>
    <property type="match status" value="1"/>
</dbReference>
<dbReference type="Pfam" id="PF05147">
    <property type="entry name" value="LANC_like"/>
    <property type="match status" value="1"/>
</dbReference>
<dbReference type="PRINTS" id="PR01950">
    <property type="entry name" value="LANCSUPER"/>
</dbReference>
<dbReference type="EnsemblBacteria" id="ACC84958">
    <property type="protein sequence ID" value="ACC84958"/>
    <property type="gene ID" value="Npun_AF076"/>
</dbReference>
<keyword evidence="5 11" id="KW-0862">Zinc</keyword>
<dbReference type="RefSeq" id="WP_012412979.1">
    <property type="nucleotide sequence ID" value="NC_010631.1"/>
</dbReference>
<evidence type="ECO:0000256" key="1">
    <source>
        <dbReference type="ARBA" id="ARBA00004202"/>
    </source>
</evidence>
<dbReference type="InterPro" id="IPR007822">
    <property type="entry name" value="LANC-like"/>
</dbReference>
<feature type="binding site" evidence="11">
    <location>
        <position position="986"/>
    </location>
    <ligand>
        <name>Zn(2+)</name>
        <dbReference type="ChEBI" id="CHEBI:29105"/>
    </ligand>
</feature>
<dbReference type="InterPro" id="IPR025410">
    <property type="entry name" value="Lant_dehyd"/>
</dbReference>
<dbReference type="SMART" id="SM01260">
    <property type="entry name" value="LANC_like"/>
    <property type="match status" value="1"/>
</dbReference>
<dbReference type="PANTHER" id="PTHR12736:SF5">
    <property type="entry name" value="GLUTATHIONE S-TRANSFERASE LANCL1"/>
    <property type="match status" value="1"/>
</dbReference>
<dbReference type="Pfam" id="PF13575">
    <property type="entry name" value="DUF4135"/>
    <property type="match status" value="1"/>
</dbReference>
<evidence type="ECO:0000313" key="13">
    <source>
        <dbReference type="EMBL" id="ACC84958.1"/>
    </source>
</evidence>
<name>B2JAK4_NOSP7</name>
<keyword evidence="13" id="KW-0614">Plasmid</keyword>
<comment type="catalytic activity">
    <reaction evidence="7">
        <text>1-chloro-2,4-dinitrobenzene + glutathione = 2,4-dinitrophenyl-S-glutathione + chloride + H(+)</text>
        <dbReference type="Rhea" id="RHEA:51220"/>
        <dbReference type="ChEBI" id="CHEBI:15378"/>
        <dbReference type="ChEBI" id="CHEBI:17996"/>
        <dbReference type="ChEBI" id="CHEBI:34718"/>
        <dbReference type="ChEBI" id="CHEBI:57925"/>
        <dbReference type="ChEBI" id="CHEBI:133977"/>
        <dbReference type="EC" id="2.5.1.18"/>
    </reaction>
</comment>
<geneLocation type="plasmid" evidence="13 14">
    <name>pNPUN01</name>
</geneLocation>
<dbReference type="GO" id="GO:0046872">
    <property type="term" value="F:metal ion binding"/>
    <property type="evidence" value="ECO:0007669"/>
    <property type="project" value="UniProtKB-KW"/>
</dbReference>
<dbReference type="SUPFAM" id="SSF158745">
    <property type="entry name" value="LanC-like"/>
    <property type="match status" value="1"/>
</dbReference>
<proteinExistence type="predicted"/>
<dbReference type="Proteomes" id="UP000001191">
    <property type="component" value="Plasmid pNPUN01"/>
</dbReference>
<evidence type="ECO:0000256" key="9">
    <source>
        <dbReference type="ARBA" id="ARBA00043169"/>
    </source>
</evidence>
<dbReference type="InterPro" id="IPR012341">
    <property type="entry name" value="6hp_glycosidase-like_sf"/>
</dbReference>
<dbReference type="KEGG" id="npu:Npun_AF076"/>
<accession>B2JAK4</accession>
<dbReference type="GO" id="GO:0005737">
    <property type="term" value="C:cytoplasm"/>
    <property type="evidence" value="ECO:0007669"/>
    <property type="project" value="UniProtKB-SubCell"/>
</dbReference>
<dbReference type="GO" id="GO:0004364">
    <property type="term" value="F:glutathione transferase activity"/>
    <property type="evidence" value="ECO:0007669"/>
    <property type="project" value="UniProtKB-EC"/>
</dbReference>
<keyword evidence="14" id="KW-1185">Reference proteome</keyword>
<protein>
    <recommendedName>
        <fullName evidence="8">Glutathione S-transferase LANCL1</fullName>
        <ecNumber evidence="3">2.5.1.18</ecNumber>
    </recommendedName>
    <alternativeName>
        <fullName evidence="9">LanC-like protein 1</fullName>
    </alternativeName>
</protein>
<evidence type="ECO:0000256" key="10">
    <source>
        <dbReference type="ARBA" id="ARBA00047960"/>
    </source>
</evidence>
<dbReference type="GO" id="GO:0005975">
    <property type="term" value="P:carbohydrate metabolic process"/>
    <property type="evidence" value="ECO:0007669"/>
    <property type="project" value="InterPro"/>
</dbReference>
<dbReference type="PIRSF" id="PIRSF037228">
    <property type="entry name" value="Lant_mod_RumM"/>
    <property type="match status" value="1"/>
</dbReference>
<organism evidence="13 14">
    <name type="scientific">Nostoc punctiforme (strain ATCC 29133 / PCC 73102)</name>
    <dbReference type="NCBI Taxonomy" id="63737"/>
    <lineage>
        <taxon>Bacteria</taxon>
        <taxon>Bacillati</taxon>
        <taxon>Cyanobacteriota</taxon>
        <taxon>Cyanophyceae</taxon>
        <taxon>Nostocales</taxon>
        <taxon>Nostocaceae</taxon>
        <taxon>Nostoc</taxon>
    </lineage>
</organism>
<keyword evidence="4" id="KW-1003">Cell membrane</keyword>
<keyword evidence="6" id="KW-0472">Membrane</keyword>
<evidence type="ECO:0000313" key="14">
    <source>
        <dbReference type="Proteomes" id="UP000001191"/>
    </source>
</evidence>
<dbReference type="InterPro" id="IPR017146">
    <property type="entry name" value="Lanti_2_LanM"/>
</dbReference>
<dbReference type="EC" id="2.5.1.18" evidence="3"/>
<feature type="binding site" evidence="11">
    <location>
        <position position="1031"/>
    </location>
    <ligand>
        <name>Zn(2+)</name>
        <dbReference type="ChEBI" id="CHEBI:29105"/>
    </ligand>
</feature>
<dbReference type="PANTHER" id="PTHR12736">
    <property type="entry name" value="LANC-LIKE PROTEIN"/>
    <property type="match status" value="1"/>
</dbReference>
<gene>
    <name evidence="13" type="ordered locus">Npun_AF076</name>
</gene>